<evidence type="ECO:0000313" key="1">
    <source>
        <dbReference type="EMBL" id="ATE53903.1"/>
    </source>
</evidence>
<dbReference type="EMBL" id="CP023445">
    <property type="protein sequence ID" value="ATE53903.1"/>
    <property type="molecule type" value="Genomic_DNA"/>
</dbReference>
<sequence>MFHRVRQVAEVLAVLGVCALLVVGARNTTATGATPVTTVVSVAEQVRARVDGVLLSCERLDPATCALAADGVSDLAASAVAVAGQVRGAVDPELRALAEAVEADASARRAALCAPSGAATGEDPRATTATGGRCGALAEEQRPRLLAFLGALRGSGAVGEGD</sequence>
<dbReference type="KEGG" id="apre:CNX65_11850"/>
<proteinExistence type="predicted"/>
<keyword evidence="2" id="KW-1185">Reference proteome</keyword>
<evidence type="ECO:0000313" key="2">
    <source>
        <dbReference type="Proteomes" id="UP000218505"/>
    </source>
</evidence>
<dbReference type="RefSeq" id="WP_096492831.1">
    <property type="nucleotide sequence ID" value="NZ_CP023445.1"/>
</dbReference>
<accession>A0A290Z4L7</accession>
<protein>
    <submittedName>
        <fullName evidence="1">Uncharacterized protein</fullName>
    </submittedName>
</protein>
<name>A0A290Z4L7_9PSEU</name>
<gene>
    <name evidence="1" type="ORF">CNX65_11850</name>
</gene>
<dbReference type="AlphaFoldDB" id="A0A290Z4L7"/>
<organism evidence="1 2">
    <name type="scientific">Actinosynnema pretiosum</name>
    <dbReference type="NCBI Taxonomy" id="42197"/>
    <lineage>
        <taxon>Bacteria</taxon>
        <taxon>Bacillati</taxon>
        <taxon>Actinomycetota</taxon>
        <taxon>Actinomycetes</taxon>
        <taxon>Pseudonocardiales</taxon>
        <taxon>Pseudonocardiaceae</taxon>
        <taxon>Actinosynnema</taxon>
    </lineage>
</organism>
<dbReference type="Proteomes" id="UP000218505">
    <property type="component" value="Chromosome"/>
</dbReference>
<reference evidence="1" key="1">
    <citation type="submission" date="2017-09" db="EMBL/GenBank/DDBJ databases">
        <title>Complete Genome Sequence of ansamitocin-producing Bacterium Actinosynnema pretiosum X47.</title>
        <authorList>
            <person name="Cao G."/>
            <person name="Zong G."/>
            <person name="Zhong C."/>
            <person name="Fu J."/>
        </authorList>
    </citation>
    <scope>NUCLEOTIDE SEQUENCE [LARGE SCALE GENOMIC DNA]</scope>
    <source>
        <strain evidence="1">X47</strain>
    </source>
</reference>